<keyword evidence="3" id="KW-1003">Cell membrane</keyword>
<accession>A0A381YT70</accession>
<organism evidence="8">
    <name type="scientific">marine metagenome</name>
    <dbReference type="NCBI Taxonomy" id="408172"/>
    <lineage>
        <taxon>unclassified sequences</taxon>
        <taxon>metagenomes</taxon>
        <taxon>ecological metagenomes</taxon>
    </lineage>
</organism>
<keyword evidence="4 7" id="KW-0812">Transmembrane</keyword>
<dbReference type="InterPro" id="IPR036259">
    <property type="entry name" value="MFS_trans_sf"/>
</dbReference>
<comment type="subcellular location">
    <subcellularLocation>
        <location evidence="1">Cell membrane</location>
        <topology evidence="1">Multi-pass membrane protein</topology>
    </subcellularLocation>
</comment>
<reference evidence="8" key="1">
    <citation type="submission" date="2018-05" db="EMBL/GenBank/DDBJ databases">
        <authorList>
            <person name="Lanie J.A."/>
            <person name="Ng W.-L."/>
            <person name="Kazmierczak K.M."/>
            <person name="Andrzejewski T.M."/>
            <person name="Davidsen T.M."/>
            <person name="Wayne K.J."/>
            <person name="Tettelin H."/>
            <person name="Glass J.I."/>
            <person name="Rusch D."/>
            <person name="Podicherti R."/>
            <person name="Tsui H.-C.T."/>
            <person name="Winkler M.E."/>
        </authorList>
    </citation>
    <scope>NUCLEOTIDE SEQUENCE</scope>
</reference>
<evidence type="ECO:0000256" key="5">
    <source>
        <dbReference type="ARBA" id="ARBA00022989"/>
    </source>
</evidence>
<evidence type="ECO:0000313" key="8">
    <source>
        <dbReference type="EMBL" id="SVA80215.1"/>
    </source>
</evidence>
<dbReference type="GO" id="GO:0015212">
    <property type="term" value="F:cytidine transmembrane transporter activity"/>
    <property type="evidence" value="ECO:0007669"/>
    <property type="project" value="TreeGrafter"/>
</dbReference>
<dbReference type="EMBL" id="UINC01018999">
    <property type="protein sequence ID" value="SVA80215.1"/>
    <property type="molecule type" value="Genomic_DNA"/>
</dbReference>
<dbReference type="GO" id="GO:0015213">
    <property type="term" value="F:uridine transmembrane transporter activity"/>
    <property type="evidence" value="ECO:0007669"/>
    <property type="project" value="TreeGrafter"/>
</dbReference>
<feature type="non-terminal residue" evidence="8">
    <location>
        <position position="71"/>
    </location>
</feature>
<dbReference type="InterPro" id="IPR004740">
    <property type="entry name" value="Nuc_H_symport"/>
</dbReference>
<name>A0A381YT70_9ZZZZ</name>
<dbReference type="PANTHER" id="PTHR23522">
    <property type="entry name" value="BLL5896 PROTEIN"/>
    <property type="match status" value="1"/>
</dbReference>
<evidence type="ECO:0000256" key="6">
    <source>
        <dbReference type="ARBA" id="ARBA00023136"/>
    </source>
</evidence>
<feature type="transmembrane region" description="Helical" evidence="7">
    <location>
        <begin position="9"/>
        <end position="32"/>
    </location>
</feature>
<evidence type="ECO:0000256" key="4">
    <source>
        <dbReference type="ARBA" id="ARBA00022692"/>
    </source>
</evidence>
<evidence type="ECO:0008006" key="9">
    <source>
        <dbReference type="Google" id="ProtNLM"/>
    </source>
</evidence>
<dbReference type="Gene3D" id="1.20.1250.20">
    <property type="entry name" value="MFS general substrate transporter like domains"/>
    <property type="match status" value="1"/>
</dbReference>
<keyword evidence="6 7" id="KW-0472">Membrane</keyword>
<gene>
    <name evidence="8" type="ORF">METZ01_LOCUS133069</name>
</gene>
<evidence type="ECO:0000256" key="1">
    <source>
        <dbReference type="ARBA" id="ARBA00004651"/>
    </source>
</evidence>
<dbReference type="Pfam" id="PF03825">
    <property type="entry name" value="Nuc_H_symport"/>
    <property type="match status" value="1"/>
</dbReference>
<dbReference type="GO" id="GO:0005886">
    <property type="term" value="C:plasma membrane"/>
    <property type="evidence" value="ECO:0007669"/>
    <property type="project" value="UniProtKB-SubCell"/>
</dbReference>
<evidence type="ECO:0000256" key="2">
    <source>
        <dbReference type="ARBA" id="ARBA00022448"/>
    </source>
</evidence>
<evidence type="ECO:0000256" key="7">
    <source>
        <dbReference type="SAM" id="Phobius"/>
    </source>
</evidence>
<sequence length="71" mass="8021">MPIGIRAKLFVMMFLQYFVWGAWYVTMGTYLAETLEFQGQQIGLAYGTTGVAAMISPFFVGMVADRYFSTE</sequence>
<feature type="transmembrane region" description="Helical" evidence="7">
    <location>
        <begin position="44"/>
        <end position="64"/>
    </location>
</feature>
<keyword evidence="2" id="KW-0813">Transport</keyword>
<dbReference type="PANTHER" id="PTHR23522:SF4">
    <property type="entry name" value="NUCLEOSIDE PERMEASE NUPG-RELATED"/>
    <property type="match status" value="1"/>
</dbReference>
<dbReference type="AlphaFoldDB" id="A0A381YT70"/>
<keyword evidence="5 7" id="KW-1133">Transmembrane helix</keyword>
<evidence type="ECO:0000256" key="3">
    <source>
        <dbReference type="ARBA" id="ARBA00022475"/>
    </source>
</evidence>
<dbReference type="SUPFAM" id="SSF103473">
    <property type="entry name" value="MFS general substrate transporter"/>
    <property type="match status" value="1"/>
</dbReference>
<proteinExistence type="predicted"/>
<protein>
    <recommendedName>
        <fullName evidence="9">MFS transporter</fullName>
    </recommendedName>
</protein>